<evidence type="ECO:0000313" key="7">
    <source>
        <dbReference type="Proteomes" id="UP000069549"/>
    </source>
</evidence>
<dbReference type="EMBL" id="LT160033">
    <property type="protein sequence ID" value="CXJ02172.1"/>
    <property type="molecule type" value="Genomic_DNA"/>
</dbReference>
<dbReference type="Proteomes" id="UP000516480">
    <property type="component" value="Chromosome 13"/>
</dbReference>
<gene>
    <name evidence="2" type="ORF">PBK173_000413300</name>
    <name evidence="6" type="ORF">PBNK65E_000402500</name>
    <name evidence="3" type="ORF">PBNK65NY_000402000</name>
    <name evidence="4" type="ORF">PBSP11A_000402400</name>
    <name evidence="5" type="ORF">PBSP11RLL_000402600</name>
</gene>
<sequence length="764" mass="91755">MFLIQIWKIYRFFLIFFLCTKIFEIVCYSKHISRFQYFVINPPKREYLNFINKTSHNIKDIIKKKKHKKLYSIKISNLLDSNIPDEYLKYNIPQEPIYPFITVPDNLYTRQWNESNNSEKGGNEENNENSESSIVKKEVENSNKEKESTNPTIEDYINDINYEKYIHPSLIKSIDKNNQSNIPYDLQKYINKDQKIYQVDCFLESDMEDDLTEYDAYFNGIGPWPSFYELKKNNNNYEFKKTDMEIEYNISYDKKEYFEYKKKMLTENKTKCDNNETENEEEYKSETLPETVDEIRKLYYKKDVKTIKEAKYEFQKWNERSKYSRKNWRLTKEEFEMLPSEIQQLYLKLRKKYKKKNDEIIEKYKEYSAGGHRLLTMDQFDEKNQNNFYTQDANEEIVKKNTLNDIENEINNNNNNSNEEFRLLENNILYNKPKSPIDNMLYEWDDSLNCYWRERTKEVIRDVIMYDYPYKELRRASNLDLYDISWSAGKMDIYITVEEGKNYKITLFDLKQLIKKIAKRLKDLEIEEDIYVLPFYELIVSSLPSKNILVCRRDWNQNIGRKVICFFKNKNQEPIIGTLLGSPSAFHVIININNEYIENVLIDSLDKIIIKDELKKEDKNDNSQIMLQAKIDKEINTENDETKQNKLEKEEIDHVNNFNDENSKLSINESILSDVDELNDSDLSEIERLKKNNQSNNNNNNNQKDIKTIQSIDNIDNDGNSNIINEFDEYQNDEYETEEEYSNIADNDIDTYNDDYDDIYGNEQ</sequence>
<dbReference type="Proteomes" id="UP000219974">
    <property type="component" value="Chromosome 13"/>
</dbReference>
<dbReference type="Proteomes" id="UP000069549">
    <property type="component" value="Chromosome 13"/>
</dbReference>
<dbReference type="AlphaFoldDB" id="A0A122ISG4"/>
<dbReference type="EMBL" id="LT608149">
    <property type="protein sequence ID" value="SCL98275.1"/>
    <property type="molecule type" value="Genomic_DNA"/>
</dbReference>
<evidence type="ECO:0000313" key="5">
    <source>
        <dbReference type="EMBL" id="SCM18594.1"/>
    </source>
</evidence>
<name>A0A122ISG4_PLABE</name>
<accession>A0A122ISG4</accession>
<protein>
    <submittedName>
        <fullName evidence="2">Uncharacterized protein</fullName>
    </submittedName>
</protein>
<dbReference type="VEuPathDB" id="PlasmoDB:PBANKA_1352300"/>
<dbReference type="EMBL" id="LT608277">
    <property type="protein sequence ID" value="SCM18594.1"/>
    <property type="molecule type" value="Genomic_DNA"/>
</dbReference>
<evidence type="ECO:0000313" key="8">
    <source>
        <dbReference type="Proteomes" id="UP000219860"/>
    </source>
</evidence>
<dbReference type="OMA" id="MLYEWDD"/>
<evidence type="ECO:0000256" key="1">
    <source>
        <dbReference type="SAM" id="MobiDB-lite"/>
    </source>
</evidence>
<dbReference type="EMBL" id="LT608261">
    <property type="protein sequence ID" value="SCM16796.1"/>
    <property type="molecule type" value="Genomic_DNA"/>
</dbReference>
<dbReference type="Proteomes" id="UP000220214">
    <property type="component" value="Chromosome 13"/>
</dbReference>
<evidence type="ECO:0000313" key="4">
    <source>
        <dbReference type="EMBL" id="SCM16796.1"/>
    </source>
</evidence>
<feature type="region of interest" description="Disordered" evidence="1">
    <location>
        <begin position="112"/>
        <end position="151"/>
    </location>
</feature>
<feature type="compositionally biased region" description="Basic and acidic residues" evidence="1">
    <location>
        <begin position="134"/>
        <end position="148"/>
    </location>
</feature>
<evidence type="ECO:0000313" key="11">
    <source>
        <dbReference type="Proteomes" id="UP000516480"/>
    </source>
</evidence>
<organism evidence="2 7">
    <name type="scientific">Plasmodium berghei</name>
    <dbReference type="NCBI Taxonomy" id="5821"/>
    <lineage>
        <taxon>Eukaryota</taxon>
        <taxon>Sar</taxon>
        <taxon>Alveolata</taxon>
        <taxon>Apicomplexa</taxon>
        <taxon>Aconoidasida</taxon>
        <taxon>Haemosporida</taxon>
        <taxon>Plasmodiidae</taxon>
        <taxon>Plasmodium</taxon>
        <taxon>Plasmodium (Vinckeia)</taxon>
    </lineage>
</organism>
<evidence type="ECO:0000313" key="3">
    <source>
        <dbReference type="EMBL" id="SCL98275.1"/>
    </source>
</evidence>
<dbReference type="OrthoDB" id="361577at2759"/>
<evidence type="ECO:0000313" key="6">
    <source>
        <dbReference type="EMBL" id="SCN28029.1"/>
    </source>
</evidence>
<dbReference type="EMBL" id="LT614639">
    <property type="protein sequence ID" value="SCN28029.1"/>
    <property type="molecule type" value="Genomic_DNA"/>
</dbReference>
<proteinExistence type="predicted"/>
<evidence type="ECO:0000313" key="2">
    <source>
        <dbReference type="EMBL" id="CXJ02172.1"/>
    </source>
</evidence>
<dbReference type="Proteomes" id="UP000219860">
    <property type="component" value="Chromosome 13"/>
</dbReference>
<evidence type="ECO:0000313" key="9">
    <source>
        <dbReference type="Proteomes" id="UP000219974"/>
    </source>
</evidence>
<feature type="region of interest" description="Disordered" evidence="1">
    <location>
        <begin position="733"/>
        <end position="764"/>
    </location>
</feature>
<evidence type="ECO:0000313" key="10">
    <source>
        <dbReference type="Proteomes" id="UP000220214"/>
    </source>
</evidence>
<reference evidence="2 7" key="1">
    <citation type="submission" date="2016-02" db="EMBL/GenBank/DDBJ databases">
        <authorList>
            <consortium name="Pathogen Informatics"/>
        </authorList>
    </citation>
    <scope>NUCLEOTIDE SEQUENCE [LARGE SCALE GENOMIC DNA]</scope>
    <source>
        <strain evidence="2 7">K173</strain>
        <strain evidence="3 11">NK65 ny</strain>
        <strain evidence="6 10">NK65e</strain>
        <strain evidence="4 8">SP11 Antwerpcl1</strain>
        <strain evidence="5 9">SP11 RLL</strain>
    </source>
</reference>